<name>A0A8S0X8R0_9GAMM</name>
<evidence type="ECO:0000313" key="1">
    <source>
        <dbReference type="EMBL" id="CAA9891402.1"/>
    </source>
</evidence>
<dbReference type="InterPro" id="IPR017465">
    <property type="entry name" value="EpsL_proteobac"/>
</dbReference>
<proteinExistence type="predicted"/>
<evidence type="ECO:0000313" key="2">
    <source>
        <dbReference type="Proteomes" id="UP000494216"/>
    </source>
</evidence>
<dbReference type="AlphaFoldDB" id="A0A8S0X8R0"/>
<gene>
    <name evidence="1" type="ORF">METHB2_40102</name>
</gene>
<protein>
    <submittedName>
        <fullName evidence="1">Uncharacterized protein</fullName>
    </submittedName>
</protein>
<dbReference type="Pfam" id="PF10082">
    <property type="entry name" value="BBP2_2"/>
    <property type="match status" value="1"/>
</dbReference>
<sequence length="388" mass="44829">MPSKSYAIQLQDSTFKPYVAFNMLYDSNFLRLSNNVEPVLIDEKSDKNEFIKQVSAGFDMDWTISRQHIIIKANANQNWFQNFTTLDYIGWNTQAQWNWQAGNDLNGEIGYANIQTLGSFAYLNTLESNLQNNQHFFANAGYLFHPNGKIKLGLFRNEIQFNNKSRQFSNNIEDNAEFNLQYLSPTGSILGLRLLLTDGQYPQHHFTASDTQDNAYMRFNYALNWDWHASNKTHFDGSFGYIHQHYLHLSIRDFDGIIGGLNLHWQASDKMLLELSAIRDIYQSQNLSANFLLIQGVGFNLIWRSNRHIALKWLMSYQQQQYLGNVGTNVVDFEQQKDTVGNIGFNLMYSPSDNISIGTILNYEKRDSNDPFRSYETRSAGLNLQATF</sequence>
<dbReference type="RefSeq" id="WP_174626267.1">
    <property type="nucleotide sequence ID" value="NZ_CADCXN010000069.1"/>
</dbReference>
<reference evidence="1 2" key="1">
    <citation type="submission" date="2020-02" db="EMBL/GenBank/DDBJ databases">
        <authorList>
            <person name="Hogendoorn C."/>
        </authorList>
    </citation>
    <scope>NUCLEOTIDE SEQUENCE [LARGE SCALE GENOMIC DNA]</scope>
    <source>
        <strain evidence="1">METHB21</strain>
    </source>
</reference>
<accession>A0A8S0X8R0</accession>
<dbReference type="InterPro" id="IPR018759">
    <property type="entry name" value="BBP2_2"/>
</dbReference>
<dbReference type="NCBIfam" id="TIGR03014">
    <property type="entry name" value="EpsL"/>
    <property type="match status" value="1"/>
</dbReference>
<dbReference type="EMBL" id="CADCXN010000069">
    <property type="protein sequence ID" value="CAA9891402.1"/>
    <property type="molecule type" value="Genomic_DNA"/>
</dbReference>
<dbReference type="Proteomes" id="UP000494216">
    <property type="component" value="Unassembled WGS sequence"/>
</dbReference>
<keyword evidence="2" id="KW-1185">Reference proteome</keyword>
<organism evidence="1 2">
    <name type="scientific">Candidatus Methylobacter favarea</name>
    <dbReference type="NCBI Taxonomy" id="2707345"/>
    <lineage>
        <taxon>Bacteria</taxon>
        <taxon>Pseudomonadati</taxon>
        <taxon>Pseudomonadota</taxon>
        <taxon>Gammaproteobacteria</taxon>
        <taxon>Methylococcales</taxon>
        <taxon>Methylococcaceae</taxon>
        <taxon>Methylobacter</taxon>
    </lineage>
</organism>
<comment type="caution">
    <text evidence="1">The sequence shown here is derived from an EMBL/GenBank/DDBJ whole genome shotgun (WGS) entry which is preliminary data.</text>
</comment>